<organism evidence="2 3">
    <name type="scientific">Ranatra chinensis</name>
    <dbReference type="NCBI Taxonomy" id="642074"/>
    <lineage>
        <taxon>Eukaryota</taxon>
        <taxon>Metazoa</taxon>
        <taxon>Ecdysozoa</taxon>
        <taxon>Arthropoda</taxon>
        <taxon>Hexapoda</taxon>
        <taxon>Insecta</taxon>
        <taxon>Pterygota</taxon>
        <taxon>Neoptera</taxon>
        <taxon>Paraneoptera</taxon>
        <taxon>Hemiptera</taxon>
        <taxon>Heteroptera</taxon>
        <taxon>Panheteroptera</taxon>
        <taxon>Nepomorpha</taxon>
        <taxon>Nepidae</taxon>
        <taxon>Ranatrinae</taxon>
        <taxon>Ranatra</taxon>
    </lineage>
</organism>
<name>A0ABD0YCW3_9HEMI</name>
<dbReference type="AlphaFoldDB" id="A0ABD0YCW3"/>
<dbReference type="EMBL" id="JBFDAA010000009">
    <property type="protein sequence ID" value="KAL1129150.1"/>
    <property type="molecule type" value="Genomic_DNA"/>
</dbReference>
<accession>A0ABD0YCW3</accession>
<evidence type="ECO:0000256" key="1">
    <source>
        <dbReference type="SAM" id="MobiDB-lite"/>
    </source>
</evidence>
<comment type="caution">
    <text evidence="2">The sequence shown here is derived from an EMBL/GenBank/DDBJ whole genome shotgun (WGS) entry which is preliminary data.</text>
</comment>
<evidence type="ECO:0000313" key="3">
    <source>
        <dbReference type="Proteomes" id="UP001558652"/>
    </source>
</evidence>
<reference evidence="2 3" key="1">
    <citation type="submission" date="2024-07" db="EMBL/GenBank/DDBJ databases">
        <title>Chromosome-level genome assembly of the water stick insect Ranatra chinensis (Heteroptera: Nepidae).</title>
        <authorList>
            <person name="Liu X."/>
        </authorList>
    </citation>
    <scope>NUCLEOTIDE SEQUENCE [LARGE SCALE GENOMIC DNA]</scope>
    <source>
        <strain evidence="2">Cailab_2021Rc</strain>
        <tissue evidence="2">Muscle</tissue>
    </source>
</reference>
<keyword evidence="3" id="KW-1185">Reference proteome</keyword>
<gene>
    <name evidence="2" type="ORF">AAG570_013681</name>
</gene>
<proteinExistence type="predicted"/>
<evidence type="ECO:0000313" key="2">
    <source>
        <dbReference type="EMBL" id="KAL1129150.1"/>
    </source>
</evidence>
<feature type="region of interest" description="Disordered" evidence="1">
    <location>
        <begin position="235"/>
        <end position="254"/>
    </location>
</feature>
<dbReference type="Proteomes" id="UP001558652">
    <property type="component" value="Unassembled WGS sequence"/>
</dbReference>
<sequence>MASKRRNMFYQNKKHETTETALAAAGDAGLHGLYLHGGAGGLHGGAGGLHGGAVGLHGAAHQTVVSVPVVDTVRLATAQAAHARAAVTANSEAAASVAAAHRAASAVTAEAEARAESEARGAEAAVAATRARIAQVAHQEYAALADSHAKVAASARAESDARAASAAHAERIAAVERSSGVDRDVSNGVSNVSLLMSEARRQRSAEGTPPECAHGYPTANVHANAGCRHSQKMETVGSPIQHNAVYSGRLSTPQ</sequence>
<protein>
    <submittedName>
        <fullName evidence="2">Uncharacterized protein</fullName>
    </submittedName>
</protein>